<accession>A0AAV8RXR3</accession>
<reference evidence="1 2" key="1">
    <citation type="submission" date="2022-12" db="EMBL/GenBank/DDBJ databases">
        <title>Chromosome-scale assembly of the Ensete ventricosum genome.</title>
        <authorList>
            <person name="Dussert Y."/>
            <person name="Stocks J."/>
            <person name="Wendawek A."/>
            <person name="Woldeyes F."/>
            <person name="Nichols R.A."/>
            <person name="Borrell J.S."/>
        </authorList>
    </citation>
    <scope>NUCLEOTIDE SEQUENCE [LARGE SCALE GENOMIC DNA]</scope>
    <source>
        <strain evidence="2">cv. Maze</strain>
        <tissue evidence="1">Seeds</tissue>
    </source>
</reference>
<dbReference type="EMBL" id="JAQQAF010000001">
    <property type="protein sequence ID" value="KAJ8511949.1"/>
    <property type="molecule type" value="Genomic_DNA"/>
</dbReference>
<name>A0AAV8RXR3_ENSVE</name>
<sequence>MVSGEDGWLHKLDARQTNEKEPLIASLAKFFSIGRSENASQVNLCSSDLTIFAALLPIFECLKPILQFSACIMVSKGFSKLYCICKGCIVKWGCVSEERVHLEDEGFKDAKRGVGKDTEDHFPLISSE</sequence>
<comment type="caution">
    <text evidence="1">The sequence shown here is derived from an EMBL/GenBank/DDBJ whole genome shotgun (WGS) entry which is preliminary data.</text>
</comment>
<evidence type="ECO:0000313" key="2">
    <source>
        <dbReference type="Proteomes" id="UP001222027"/>
    </source>
</evidence>
<dbReference type="AlphaFoldDB" id="A0AAV8RXR3"/>
<keyword evidence="2" id="KW-1185">Reference proteome</keyword>
<organism evidence="1 2">
    <name type="scientific">Ensete ventricosum</name>
    <name type="common">Abyssinian banana</name>
    <name type="synonym">Musa ensete</name>
    <dbReference type="NCBI Taxonomy" id="4639"/>
    <lineage>
        <taxon>Eukaryota</taxon>
        <taxon>Viridiplantae</taxon>
        <taxon>Streptophyta</taxon>
        <taxon>Embryophyta</taxon>
        <taxon>Tracheophyta</taxon>
        <taxon>Spermatophyta</taxon>
        <taxon>Magnoliopsida</taxon>
        <taxon>Liliopsida</taxon>
        <taxon>Zingiberales</taxon>
        <taxon>Musaceae</taxon>
        <taxon>Ensete</taxon>
    </lineage>
</organism>
<evidence type="ECO:0000313" key="1">
    <source>
        <dbReference type="EMBL" id="KAJ8511949.1"/>
    </source>
</evidence>
<gene>
    <name evidence="1" type="ORF">OPV22_002383</name>
</gene>
<protein>
    <submittedName>
        <fullName evidence="1">Uncharacterized protein</fullName>
    </submittedName>
</protein>
<proteinExistence type="predicted"/>
<dbReference type="Proteomes" id="UP001222027">
    <property type="component" value="Unassembled WGS sequence"/>
</dbReference>